<dbReference type="NCBIfam" id="NF005559">
    <property type="entry name" value="PRK07231.1"/>
    <property type="match status" value="1"/>
</dbReference>
<dbReference type="InterPro" id="IPR020904">
    <property type="entry name" value="Sc_DH/Rdtase_CS"/>
</dbReference>
<name>A0ABT7WA23_9BORD</name>
<accession>A0ABT7WA23</accession>
<proteinExistence type="inferred from homology"/>
<keyword evidence="4" id="KW-1185">Reference proteome</keyword>
<evidence type="ECO:0000259" key="2">
    <source>
        <dbReference type="SMART" id="SM00822"/>
    </source>
</evidence>
<evidence type="ECO:0000313" key="4">
    <source>
        <dbReference type="Proteomes" id="UP001175604"/>
    </source>
</evidence>
<gene>
    <name evidence="3" type="ORF">QUC21_23630</name>
</gene>
<dbReference type="Proteomes" id="UP001175604">
    <property type="component" value="Unassembled WGS sequence"/>
</dbReference>
<dbReference type="SUPFAM" id="SSF51735">
    <property type="entry name" value="NAD(P)-binding Rossmann-fold domains"/>
    <property type="match status" value="1"/>
</dbReference>
<feature type="domain" description="Ketoreductase" evidence="2">
    <location>
        <begin position="20"/>
        <end position="235"/>
    </location>
</feature>
<dbReference type="PANTHER" id="PTHR42760">
    <property type="entry name" value="SHORT-CHAIN DEHYDROGENASES/REDUCTASES FAMILY MEMBER"/>
    <property type="match status" value="1"/>
</dbReference>
<dbReference type="RefSeq" id="WP_289786861.1">
    <property type="nucleotide sequence ID" value="NZ_JAUDJE010000039.1"/>
</dbReference>
<organism evidence="3 4">
    <name type="scientific">Bordetella petrii</name>
    <dbReference type="NCBI Taxonomy" id="94624"/>
    <lineage>
        <taxon>Bacteria</taxon>
        <taxon>Pseudomonadati</taxon>
        <taxon>Pseudomonadota</taxon>
        <taxon>Betaproteobacteria</taxon>
        <taxon>Burkholderiales</taxon>
        <taxon>Alcaligenaceae</taxon>
        <taxon>Bordetella</taxon>
    </lineage>
</organism>
<reference evidence="3" key="1">
    <citation type="submission" date="2023-06" db="EMBL/GenBank/DDBJ databases">
        <title>full genome analysis of Phenantherene degrader P3.</title>
        <authorList>
            <person name="Akbar A."/>
            <person name="Rahmeh R."/>
            <person name="Kishk M."/>
        </authorList>
    </citation>
    <scope>NUCLEOTIDE SEQUENCE</scope>
    <source>
        <strain evidence="3">P3</strain>
    </source>
</reference>
<dbReference type="PANTHER" id="PTHR42760:SF124">
    <property type="entry name" value="SHORT-CHAIN DEHYDROGENASE_REDUCTASE"/>
    <property type="match status" value="1"/>
</dbReference>
<dbReference type="EMBL" id="JAUDJE010000039">
    <property type="protein sequence ID" value="MDM9562043.1"/>
    <property type="molecule type" value="Genomic_DNA"/>
</dbReference>
<comment type="caution">
    <text evidence="3">The sequence shown here is derived from an EMBL/GenBank/DDBJ whole genome shotgun (WGS) entry which is preliminary data.</text>
</comment>
<dbReference type="PRINTS" id="PR00081">
    <property type="entry name" value="GDHRDH"/>
</dbReference>
<dbReference type="PRINTS" id="PR00080">
    <property type="entry name" value="SDRFAMILY"/>
</dbReference>
<dbReference type="Gene3D" id="3.40.50.720">
    <property type="entry name" value="NAD(P)-binding Rossmann-like Domain"/>
    <property type="match status" value="1"/>
</dbReference>
<evidence type="ECO:0000256" key="1">
    <source>
        <dbReference type="ARBA" id="ARBA00006484"/>
    </source>
</evidence>
<sequence>MKQIEDTAAAPACYPELRGKSVIVTGAARGIGLAAAQAFARQGARIALLDVDAAALAEAAAALQSQGVQAVACPASVTDAQAVERAFAAAERAHGGIDVLVNSAGISANKPALEIEPDEWRRAVDINLTGVFLCAQAAGRRMVAQRAGAIINLASMYGVVAAPDRAAYCATKGAVVLLTETLAVEWGHAGVRVNALAPGYIETDLLRDLAARGRLDPEQLRRRTPLGRLGQPGEMADLAVFLASRQAAYITGHTLVADGGWSRYGYL</sequence>
<dbReference type="PROSITE" id="PS00061">
    <property type="entry name" value="ADH_SHORT"/>
    <property type="match status" value="1"/>
</dbReference>
<evidence type="ECO:0000313" key="3">
    <source>
        <dbReference type="EMBL" id="MDM9562043.1"/>
    </source>
</evidence>
<protein>
    <submittedName>
        <fullName evidence="3">SDR family NAD(P)-dependent oxidoreductase</fullName>
    </submittedName>
</protein>
<dbReference type="SMART" id="SM00822">
    <property type="entry name" value="PKS_KR"/>
    <property type="match status" value="1"/>
</dbReference>
<dbReference type="InterPro" id="IPR057326">
    <property type="entry name" value="KR_dom"/>
</dbReference>
<dbReference type="InterPro" id="IPR036291">
    <property type="entry name" value="NAD(P)-bd_dom_sf"/>
</dbReference>
<dbReference type="Pfam" id="PF13561">
    <property type="entry name" value="adh_short_C2"/>
    <property type="match status" value="1"/>
</dbReference>
<comment type="similarity">
    <text evidence="1">Belongs to the short-chain dehydrogenases/reductases (SDR) family.</text>
</comment>
<dbReference type="InterPro" id="IPR002347">
    <property type="entry name" value="SDR_fam"/>
</dbReference>